<dbReference type="EMBL" id="CADEPI010000006">
    <property type="protein sequence ID" value="CAB3361355.1"/>
    <property type="molecule type" value="Genomic_DNA"/>
</dbReference>
<reference evidence="1 2" key="1">
    <citation type="submission" date="2020-04" db="EMBL/GenBank/DDBJ databases">
        <authorList>
            <person name="Alioto T."/>
            <person name="Alioto T."/>
            <person name="Gomez Garrido J."/>
        </authorList>
    </citation>
    <scope>NUCLEOTIDE SEQUENCE [LARGE SCALE GENOMIC DNA]</scope>
</reference>
<evidence type="ECO:0000313" key="2">
    <source>
        <dbReference type="Proteomes" id="UP000494165"/>
    </source>
</evidence>
<keyword evidence="2" id="KW-1185">Reference proteome</keyword>
<accession>A0A8S1C2D7</accession>
<organism evidence="1 2">
    <name type="scientific">Cloeon dipterum</name>
    <dbReference type="NCBI Taxonomy" id="197152"/>
    <lineage>
        <taxon>Eukaryota</taxon>
        <taxon>Metazoa</taxon>
        <taxon>Ecdysozoa</taxon>
        <taxon>Arthropoda</taxon>
        <taxon>Hexapoda</taxon>
        <taxon>Insecta</taxon>
        <taxon>Pterygota</taxon>
        <taxon>Palaeoptera</taxon>
        <taxon>Ephemeroptera</taxon>
        <taxon>Pisciforma</taxon>
        <taxon>Baetidae</taxon>
        <taxon>Cloeon</taxon>
    </lineage>
</organism>
<dbReference type="Proteomes" id="UP000494165">
    <property type="component" value="Unassembled WGS sequence"/>
</dbReference>
<dbReference type="SUPFAM" id="SSF52047">
    <property type="entry name" value="RNI-like"/>
    <property type="match status" value="1"/>
</dbReference>
<evidence type="ECO:0000313" key="1">
    <source>
        <dbReference type="EMBL" id="CAB3361355.1"/>
    </source>
</evidence>
<comment type="caution">
    <text evidence="1">The sequence shown here is derived from an EMBL/GenBank/DDBJ whole genome shotgun (WGS) entry which is preliminary data.</text>
</comment>
<name>A0A8S1C2D7_9INSE</name>
<dbReference type="Gene3D" id="3.80.10.10">
    <property type="entry name" value="Ribonuclease Inhibitor"/>
    <property type="match status" value="1"/>
</dbReference>
<dbReference type="AlphaFoldDB" id="A0A8S1C2D7"/>
<dbReference type="OrthoDB" id="5213490at2759"/>
<dbReference type="InterPro" id="IPR032675">
    <property type="entry name" value="LRR_dom_sf"/>
</dbReference>
<protein>
    <submittedName>
        <fullName evidence="1">Uncharacterized protein</fullName>
    </submittedName>
</protein>
<gene>
    <name evidence="1" type="ORF">CLODIP_2_CD15888</name>
</gene>
<proteinExistence type="predicted"/>
<sequence>MAEVDKLHLTKKRLQNLRRRSLGLQQLAVRVISKQLTFYTSQPDEFEKLKSLPGVLRDKILQVLMKKKCLDMQGREREFENLKVVFPMLLSPRTHYIELNSILSFCPDWFTDSNVDKVTPWCVELLKHIETRAPRVETLIIKRNNSSLYKEGPYRVQHVEFSQDMMQSLMKMGKLNRLTVCSYYFDFADLLKICKNLPKLQYINVELLYNRGNVSQATEDVSSSFCNLKELIFQCPPCLNNDYLSFLCTRNLPNIEVVGYDPNQNVDFFGIRRDANRYHSLDFPGTSNLRNICLFTESAEEAESLPKLFPKLTCLMVNNIPYYGRGTISLEEHVMPKFDNIRQFHLLYPYSGVFEKYLTIYGQKLQSLYLGAHYFQDITIDFKLILKYCPKLEKLSMINLFLKTPLPKIEFFAELKELEWKNNDYYNKPYGIPDPESKDLLSNILSAPKLEKVKLESNDFMPDDLWKLNSLIQENRILKNLNTLHVYFFFDTDEALATVLKSACAHLPKLTDFKFGRRHQWKDPLLPIQSTPLSDIDASVCEMVGVFENEK</sequence>